<dbReference type="AlphaFoldDB" id="A0A6J7JKS6"/>
<name>A0A6J7JKS6_9ZZZZ</name>
<sequence>MCPACSARQYSWKSAGDIPGARRTNANSLIPIVFLTVFLMVFPMVFPMAGT</sequence>
<feature type="transmembrane region" description="Helical" evidence="1">
    <location>
        <begin position="29"/>
        <end position="49"/>
    </location>
</feature>
<gene>
    <name evidence="2" type="ORF">UFOPK3543_03423</name>
</gene>
<organism evidence="2">
    <name type="scientific">freshwater metagenome</name>
    <dbReference type="NCBI Taxonomy" id="449393"/>
    <lineage>
        <taxon>unclassified sequences</taxon>
        <taxon>metagenomes</taxon>
        <taxon>ecological metagenomes</taxon>
    </lineage>
</organism>
<keyword evidence="1" id="KW-1133">Transmembrane helix</keyword>
<reference evidence="2" key="1">
    <citation type="submission" date="2020-05" db="EMBL/GenBank/DDBJ databases">
        <authorList>
            <person name="Chiriac C."/>
            <person name="Salcher M."/>
            <person name="Ghai R."/>
            <person name="Kavagutti S V."/>
        </authorList>
    </citation>
    <scope>NUCLEOTIDE SEQUENCE</scope>
</reference>
<keyword evidence="1" id="KW-0812">Transmembrane</keyword>
<evidence type="ECO:0000313" key="2">
    <source>
        <dbReference type="EMBL" id="CAB4944208.1"/>
    </source>
</evidence>
<proteinExistence type="predicted"/>
<protein>
    <submittedName>
        <fullName evidence="2">Unannotated protein</fullName>
    </submittedName>
</protein>
<evidence type="ECO:0000256" key="1">
    <source>
        <dbReference type="SAM" id="Phobius"/>
    </source>
</evidence>
<accession>A0A6J7JKS6</accession>
<keyword evidence="1" id="KW-0472">Membrane</keyword>
<dbReference type="EMBL" id="CAFBMH010000274">
    <property type="protein sequence ID" value="CAB4944208.1"/>
    <property type="molecule type" value="Genomic_DNA"/>
</dbReference>